<evidence type="ECO:0000313" key="3">
    <source>
        <dbReference type="Proteomes" id="UP000267029"/>
    </source>
</evidence>
<feature type="compositionally biased region" description="Pro residues" evidence="1">
    <location>
        <begin position="26"/>
        <end position="45"/>
    </location>
</feature>
<evidence type="ECO:0000256" key="1">
    <source>
        <dbReference type="SAM" id="MobiDB-lite"/>
    </source>
</evidence>
<name>A0A0R3U8Z0_MESCO</name>
<organism evidence="4">
    <name type="scientific">Mesocestoides corti</name>
    <name type="common">Flatworm</name>
    <dbReference type="NCBI Taxonomy" id="53468"/>
    <lineage>
        <taxon>Eukaryota</taxon>
        <taxon>Metazoa</taxon>
        <taxon>Spiralia</taxon>
        <taxon>Lophotrochozoa</taxon>
        <taxon>Platyhelminthes</taxon>
        <taxon>Cestoda</taxon>
        <taxon>Eucestoda</taxon>
        <taxon>Cyclophyllidea</taxon>
        <taxon>Mesocestoididae</taxon>
        <taxon>Mesocestoides</taxon>
    </lineage>
</organism>
<dbReference type="Proteomes" id="UP000267029">
    <property type="component" value="Unassembled WGS sequence"/>
</dbReference>
<evidence type="ECO:0000313" key="4">
    <source>
        <dbReference type="WBParaSite" id="MCOS_0000337501-mRNA-1"/>
    </source>
</evidence>
<dbReference type="AlphaFoldDB" id="A0A0R3U8Z0"/>
<accession>A0A0R3U8Z0</accession>
<keyword evidence="3" id="KW-1185">Reference proteome</keyword>
<feature type="region of interest" description="Disordered" evidence="1">
    <location>
        <begin position="1"/>
        <end position="77"/>
    </location>
</feature>
<reference evidence="2 3" key="2">
    <citation type="submission" date="2018-10" db="EMBL/GenBank/DDBJ databases">
        <authorList>
            <consortium name="Pathogen Informatics"/>
        </authorList>
    </citation>
    <scope>NUCLEOTIDE SEQUENCE [LARGE SCALE GENOMIC DNA]</scope>
</reference>
<sequence>MGGIPQSSSLAELKTNKQIGEKGEIVPPPSPPPPPPPLPPPPPNQLTPHVCRIQTKTTALRDRPNPSHPPPLPPTPLTLRFCLHEKEFVPVAFLLANAGRLGLLL</sequence>
<dbReference type="WBParaSite" id="MCOS_0000337501-mRNA-1">
    <property type="protein sequence ID" value="MCOS_0000337501-mRNA-1"/>
    <property type="gene ID" value="MCOS_0000337501"/>
</dbReference>
<reference evidence="4" key="1">
    <citation type="submission" date="2017-02" db="UniProtKB">
        <authorList>
            <consortium name="WormBaseParasite"/>
        </authorList>
    </citation>
    <scope>IDENTIFICATION</scope>
</reference>
<dbReference type="EMBL" id="UXSR01000750">
    <property type="protein sequence ID" value="VDD77373.1"/>
    <property type="molecule type" value="Genomic_DNA"/>
</dbReference>
<feature type="compositionally biased region" description="Polar residues" evidence="1">
    <location>
        <begin position="1"/>
        <end position="10"/>
    </location>
</feature>
<protein>
    <submittedName>
        <fullName evidence="4">WH2 domain-containing protein</fullName>
    </submittedName>
</protein>
<gene>
    <name evidence="2" type="ORF">MCOS_LOCUS3376</name>
</gene>
<proteinExistence type="predicted"/>
<feature type="compositionally biased region" description="Pro residues" evidence="1">
    <location>
        <begin position="66"/>
        <end position="76"/>
    </location>
</feature>
<evidence type="ECO:0000313" key="2">
    <source>
        <dbReference type="EMBL" id="VDD77373.1"/>
    </source>
</evidence>